<comment type="caution">
    <text evidence="2">The sequence shown here is derived from an EMBL/GenBank/DDBJ whole genome shotgun (WGS) entry which is preliminary data.</text>
</comment>
<gene>
    <name evidence="2" type="ORF">SLEP1_g60285</name>
</gene>
<accession>A0AAV5MVD1</accession>
<proteinExistence type="predicted"/>
<dbReference type="AlphaFoldDB" id="A0AAV5MVD1"/>
<feature type="compositionally biased region" description="Polar residues" evidence="1">
    <location>
        <begin position="96"/>
        <end position="106"/>
    </location>
</feature>
<organism evidence="2 3">
    <name type="scientific">Rubroshorea leprosula</name>
    <dbReference type="NCBI Taxonomy" id="152421"/>
    <lineage>
        <taxon>Eukaryota</taxon>
        <taxon>Viridiplantae</taxon>
        <taxon>Streptophyta</taxon>
        <taxon>Embryophyta</taxon>
        <taxon>Tracheophyta</taxon>
        <taxon>Spermatophyta</taxon>
        <taxon>Magnoliopsida</taxon>
        <taxon>eudicotyledons</taxon>
        <taxon>Gunneridae</taxon>
        <taxon>Pentapetalae</taxon>
        <taxon>rosids</taxon>
        <taxon>malvids</taxon>
        <taxon>Malvales</taxon>
        <taxon>Dipterocarpaceae</taxon>
        <taxon>Rubroshorea</taxon>
    </lineage>
</organism>
<feature type="compositionally biased region" description="Basic and acidic residues" evidence="1">
    <location>
        <begin position="23"/>
        <end position="37"/>
    </location>
</feature>
<dbReference type="EMBL" id="BPVZ01001870">
    <property type="protein sequence ID" value="GKV53770.1"/>
    <property type="molecule type" value="Genomic_DNA"/>
</dbReference>
<protein>
    <submittedName>
        <fullName evidence="2">Uncharacterized protein</fullName>
    </submittedName>
</protein>
<sequence length="117" mass="11918">MLTGPRGVGDPFPIPVPANHGDGNSREDFLREADFASRPRFPRGTGIPAGIPIRHQLTSNSSSNSSKADGLGCSVAVATAAAGSGGGSSSSSSSSRWVRQQQQMAPTTAAEHMALAV</sequence>
<keyword evidence="3" id="KW-1185">Reference proteome</keyword>
<evidence type="ECO:0000313" key="3">
    <source>
        <dbReference type="Proteomes" id="UP001054252"/>
    </source>
</evidence>
<reference evidence="2 3" key="1">
    <citation type="journal article" date="2021" name="Commun. Biol.">
        <title>The genome of Shorea leprosula (Dipterocarpaceae) highlights the ecological relevance of drought in aseasonal tropical rainforests.</title>
        <authorList>
            <person name="Ng K.K.S."/>
            <person name="Kobayashi M.J."/>
            <person name="Fawcett J.A."/>
            <person name="Hatakeyama M."/>
            <person name="Paape T."/>
            <person name="Ng C.H."/>
            <person name="Ang C.C."/>
            <person name="Tnah L.H."/>
            <person name="Lee C.T."/>
            <person name="Nishiyama T."/>
            <person name="Sese J."/>
            <person name="O'Brien M.J."/>
            <person name="Copetti D."/>
            <person name="Mohd Noor M.I."/>
            <person name="Ong R.C."/>
            <person name="Putra M."/>
            <person name="Sireger I.Z."/>
            <person name="Indrioko S."/>
            <person name="Kosugi Y."/>
            <person name="Izuno A."/>
            <person name="Isagi Y."/>
            <person name="Lee S.L."/>
            <person name="Shimizu K.K."/>
        </authorList>
    </citation>
    <scope>NUCLEOTIDE SEQUENCE [LARGE SCALE GENOMIC DNA]</scope>
    <source>
        <strain evidence="2">214</strain>
    </source>
</reference>
<evidence type="ECO:0000313" key="2">
    <source>
        <dbReference type="EMBL" id="GKV53770.1"/>
    </source>
</evidence>
<evidence type="ECO:0000256" key="1">
    <source>
        <dbReference type="SAM" id="MobiDB-lite"/>
    </source>
</evidence>
<dbReference type="Proteomes" id="UP001054252">
    <property type="component" value="Unassembled WGS sequence"/>
</dbReference>
<feature type="region of interest" description="Disordered" evidence="1">
    <location>
        <begin position="1"/>
        <end position="117"/>
    </location>
</feature>
<name>A0AAV5MVD1_9ROSI</name>